<organism evidence="1">
    <name type="scientific">viral metagenome</name>
    <dbReference type="NCBI Taxonomy" id="1070528"/>
    <lineage>
        <taxon>unclassified sequences</taxon>
        <taxon>metagenomes</taxon>
        <taxon>organismal metagenomes</taxon>
    </lineage>
</organism>
<dbReference type="AlphaFoldDB" id="A0A6C0CJ58"/>
<name>A0A6C0CJ58_9ZZZZ</name>
<evidence type="ECO:0000313" key="1">
    <source>
        <dbReference type="EMBL" id="QHT04333.1"/>
    </source>
</evidence>
<reference evidence="1" key="1">
    <citation type="journal article" date="2020" name="Nature">
        <title>Giant virus diversity and host interactions through global metagenomics.</title>
        <authorList>
            <person name="Schulz F."/>
            <person name="Roux S."/>
            <person name="Paez-Espino D."/>
            <person name="Jungbluth S."/>
            <person name="Walsh D.A."/>
            <person name="Denef V.J."/>
            <person name="McMahon K.D."/>
            <person name="Konstantinidis K.T."/>
            <person name="Eloe-Fadrosh E.A."/>
            <person name="Kyrpides N.C."/>
            <person name="Woyke T."/>
        </authorList>
    </citation>
    <scope>NUCLEOTIDE SEQUENCE</scope>
    <source>
        <strain evidence="1">GVMAG-M-3300021185-45</strain>
    </source>
</reference>
<dbReference type="EMBL" id="MN739426">
    <property type="protein sequence ID" value="QHT04333.1"/>
    <property type="molecule type" value="Genomic_DNA"/>
</dbReference>
<proteinExistence type="predicted"/>
<protein>
    <submittedName>
        <fullName evidence="1">Uncharacterized protein</fullName>
    </submittedName>
</protein>
<sequence>MTIFQYLPDDCLNIIKHYLPNKFKIILEKKDLVKYIYSFLPIKDRMLINRYYYYDISSQIIIPYEKEDKLMIELVKKNTMIGVEKYITREKVERLIKKKKYYYKSLVFSNLFSLLEYICIEKQYNMLREYLLKILENNKLHKNKHKKKIYKNIIWK</sequence>
<accession>A0A6C0CJ58</accession>